<dbReference type="RefSeq" id="WP_006892351.1">
    <property type="nucleotide sequence ID" value="NZ_JH109153.1"/>
</dbReference>
<protein>
    <submittedName>
        <fullName evidence="2">General secretion pathway protein H</fullName>
    </submittedName>
</protein>
<dbReference type="InterPro" id="IPR012902">
    <property type="entry name" value="N_methyl_site"/>
</dbReference>
<dbReference type="InterPro" id="IPR045584">
    <property type="entry name" value="Pilin-like"/>
</dbReference>
<name>G3IYP3_METTV</name>
<accession>G3IYP3</accession>
<dbReference type="Proteomes" id="UP000004664">
    <property type="component" value="Unassembled WGS sequence"/>
</dbReference>
<proteinExistence type="predicted"/>
<keyword evidence="3" id="KW-1185">Reference proteome</keyword>
<dbReference type="SUPFAM" id="SSF54523">
    <property type="entry name" value="Pili subunits"/>
    <property type="match status" value="1"/>
</dbReference>
<dbReference type="EMBL" id="JH109153">
    <property type="protein sequence ID" value="EGW20091.1"/>
    <property type="molecule type" value="Genomic_DNA"/>
</dbReference>
<dbReference type="Gene3D" id="3.30.700.10">
    <property type="entry name" value="Glycoprotein, Type 4 Pilin"/>
    <property type="match status" value="1"/>
</dbReference>
<dbReference type="HOGENOM" id="CLU_1794271_0_0_6"/>
<reference evidence="2 3" key="1">
    <citation type="submission" date="2011-06" db="EMBL/GenBank/DDBJ databases">
        <title>Genomic sequence of Methylobacter tundripaludum SV96.</title>
        <authorList>
            <consortium name="US DOE Joint Genome Institute"/>
            <person name="Lucas S."/>
            <person name="Han J."/>
            <person name="Lapidus A."/>
            <person name="Cheng J.-F."/>
            <person name="Goodwin L."/>
            <person name="Pitluck S."/>
            <person name="Held B."/>
            <person name="Detter J.C."/>
            <person name="Han C."/>
            <person name="Tapia R."/>
            <person name="Land M."/>
            <person name="Hauser L."/>
            <person name="Kyrpides N."/>
            <person name="Ivanova N."/>
            <person name="Ovchinnikova G."/>
            <person name="Pagani I."/>
            <person name="Klotz M.G."/>
            <person name="Dispirito A.A."/>
            <person name="Murrell J.C."/>
            <person name="Dunfield P."/>
            <person name="Kalyuzhnaya M.G."/>
            <person name="Svenning M."/>
            <person name="Trotsenko Y.A."/>
            <person name="Stein L.Y."/>
            <person name="Woyke T."/>
        </authorList>
    </citation>
    <scope>NUCLEOTIDE SEQUENCE [LARGE SCALE GENOMIC DNA]</scope>
    <source>
        <strain evidence="3">ATCC BAA-1195 / DSM 17260 / SV96</strain>
    </source>
</reference>
<dbReference type="Pfam" id="PF07963">
    <property type="entry name" value="N_methyl"/>
    <property type="match status" value="1"/>
</dbReference>
<feature type="transmembrane region" description="Helical" evidence="1">
    <location>
        <begin position="7"/>
        <end position="28"/>
    </location>
</feature>
<dbReference type="eggNOG" id="COG4970">
    <property type="taxonomic scope" value="Bacteria"/>
</dbReference>
<dbReference type="OrthoDB" id="6262102at2"/>
<keyword evidence="1" id="KW-0472">Membrane</keyword>
<sequence>MSRRCNGFSLIELIVIIVIMGILTAYAAPRLNFAGHAASDYAEIVKSSIRLAQKLAIAHRTTHTITFPVNPCNGSSVNGLRVAGEQCDPLPNGVSVSGLGTVTFNGLGRPNVATVTTITVSGGDVIKVICLEPETGYVHEETAC</sequence>
<dbReference type="STRING" id="697282.Mettu_3217"/>
<keyword evidence="1" id="KW-1133">Transmembrane helix</keyword>
<evidence type="ECO:0000313" key="2">
    <source>
        <dbReference type="EMBL" id="EGW20091.1"/>
    </source>
</evidence>
<organism evidence="2 3">
    <name type="scientific">Methylobacter tundripaludum (strain ATCC BAA-1195 / DSM 17260 / SV96)</name>
    <dbReference type="NCBI Taxonomy" id="697282"/>
    <lineage>
        <taxon>Bacteria</taxon>
        <taxon>Pseudomonadati</taxon>
        <taxon>Pseudomonadota</taxon>
        <taxon>Gammaproteobacteria</taxon>
        <taxon>Methylococcales</taxon>
        <taxon>Methylococcaceae</taxon>
        <taxon>Methylobacter</taxon>
    </lineage>
</organism>
<dbReference type="NCBIfam" id="TIGR02532">
    <property type="entry name" value="IV_pilin_GFxxxE"/>
    <property type="match status" value="1"/>
</dbReference>
<evidence type="ECO:0000313" key="3">
    <source>
        <dbReference type="Proteomes" id="UP000004664"/>
    </source>
</evidence>
<keyword evidence="1" id="KW-0812">Transmembrane</keyword>
<evidence type="ECO:0000256" key="1">
    <source>
        <dbReference type="SAM" id="Phobius"/>
    </source>
</evidence>
<dbReference type="AlphaFoldDB" id="G3IYP3"/>
<gene>
    <name evidence="2" type="ORF">Mettu_3217</name>
</gene>